<evidence type="ECO:0000313" key="1">
    <source>
        <dbReference type="EMBL" id="KON87487.1"/>
    </source>
</evidence>
<dbReference type="PATRIC" id="fig|1459.3.peg.2598"/>
<dbReference type="EMBL" id="LGUF01000007">
    <property type="protein sequence ID" value="KON87487.1"/>
    <property type="molecule type" value="Genomic_DNA"/>
</dbReference>
<keyword evidence="2" id="KW-1185">Reference proteome</keyword>
<reference evidence="2" key="1">
    <citation type="submission" date="2015-07" db="EMBL/GenBank/DDBJ databases">
        <title>Fjat-10036 dsm4.</title>
        <authorList>
            <person name="Liu B."/>
            <person name="Wang J."/>
            <person name="Zhu Y."/>
            <person name="Liu G."/>
            <person name="Chen Q."/>
            <person name="Chen Z."/>
            <person name="Lan J."/>
            <person name="Che J."/>
            <person name="Ge C."/>
            <person name="Shi H."/>
            <person name="Pan Z."/>
            <person name="Liu X."/>
        </authorList>
    </citation>
    <scope>NUCLEOTIDE SEQUENCE [LARGE SCALE GENOMIC DNA]</scope>
    <source>
        <strain evidence="2">DSM 4</strain>
    </source>
</reference>
<accession>A0A0M0GD99</accession>
<dbReference type="AlphaFoldDB" id="A0A0M0GD99"/>
<name>A0A0M0GD99_SPOGL</name>
<comment type="caution">
    <text evidence="1">The sequence shown here is derived from an EMBL/GenBank/DDBJ whole genome shotgun (WGS) entry which is preliminary data.</text>
</comment>
<dbReference type="OrthoDB" id="2990000at2"/>
<organism evidence="1 2">
    <name type="scientific">Sporosarcina globispora</name>
    <name type="common">Bacillus globisporus</name>
    <dbReference type="NCBI Taxonomy" id="1459"/>
    <lineage>
        <taxon>Bacteria</taxon>
        <taxon>Bacillati</taxon>
        <taxon>Bacillota</taxon>
        <taxon>Bacilli</taxon>
        <taxon>Bacillales</taxon>
        <taxon>Caryophanaceae</taxon>
        <taxon>Sporosarcina</taxon>
    </lineage>
</organism>
<proteinExistence type="predicted"/>
<dbReference type="RefSeq" id="WP_053434845.1">
    <property type="nucleotide sequence ID" value="NZ_LGUF01000007.1"/>
</dbReference>
<dbReference type="STRING" id="1459.AF332_12045"/>
<dbReference type="Proteomes" id="UP000037109">
    <property type="component" value="Unassembled WGS sequence"/>
</dbReference>
<protein>
    <submittedName>
        <fullName evidence="1">Uncharacterized protein</fullName>
    </submittedName>
</protein>
<gene>
    <name evidence="1" type="ORF">AF332_12045</name>
</gene>
<evidence type="ECO:0000313" key="2">
    <source>
        <dbReference type="Proteomes" id="UP000037109"/>
    </source>
</evidence>
<sequence>MEAYNQLIKLGRKIKSDKSIKDRSPEYIVNEIDSIEKKLQWSSIDDFFKLFPPVKKNADDGTWNYKSALEFIRINFGERFGRDDFKKIITNGLYENPYLFKVGVAYLISLSRVDDEEMLERIIDVKFID</sequence>